<evidence type="ECO:0008006" key="3">
    <source>
        <dbReference type="Google" id="ProtNLM"/>
    </source>
</evidence>
<dbReference type="GeneID" id="27329314"/>
<dbReference type="VEuPathDB" id="FungiDB:PV08_02231"/>
<dbReference type="STRING" id="91928.A0A0D1Z1W4"/>
<keyword evidence="2" id="KW-1185">Reference proteome</keyword>
<evidence type="ECO:0000313" key="1">
    <source>
        <dbReference type="EMBL" id="KIW21651.1"/>
    </source>
</evidence>
<dbReference type="OrthoDB" id="429143at2759"/>
<dbReference type="HOGENOM" id="CLU_178660_0_0_1"/>
<protein>
    <recommendedName>
        <fullName evidence="3">FAD dependent oxidoreductase domain-containing protein</fullName>
    </recommendedName>
</protein>
<dbReference type="AlphaFoldDB" id="A0A0D1Z1W4"/>
<evidence type="ECO:0000313" key="2">
    <source>
        <dbReference type="Proteomes" id="UP000053328"/>
    </source>
</evidence>
<proteinExistence type="predicted"/>
<dbReference type="Proteomes" id="UP000053328">
    <property type="component" value="Unassembled WGS sequence"/>
</dbReference>
<dbReference type="RefSeq" id="XP_016241867.1">
    <property type="nucleotide sequence ID" value="XM_016376591.1"/>
</dbReference>
<dbReference type="Gene3D" id="3.50.50.60">
    <property type="entry name" value="FAD/NAD(P)-binding domain"/>
    <property type="match status" value="1"/>
</dbReference>
<gene>
    <name evidence="1" type="ORF">PV08_02231</name>
</gene>
<sequence>MEQVMGYSMDGLPHVGVVPGTEGQFMIAGFTGHGMPQILLAAEGLVEMIVDDVSFEHTKLPRFFKAKAQRLLRRQENRHLDALTIDSYQSEARARL</sequence>
<organism evidence="1 2">
    <name type="scientific">Exophiala spinifera</name>
    <dbReference type="NCBI Taxonomy" id="91928"/>
    <lineage>
        <taxon>Eukaryota</taxon>
        <taxon>Fungi</taxon>
        <taxon>Dikarya</taxon>
        <taxon>Ascomycota</taxon>
        <taxon>Pezizomycotina</taxon>
        <taxon>Eurotiomycetes</taxon>
        <taxon>Chaetothyriomycetidae</taxon>
        <taxon>Chaetothyriales</taxon>
        <taxon>Herpotrichiellaceae</taxon>
        <taxon>Exophiala</taxon>
    </lineage>
</organism>
<dbReference type="InterPro" id="IPR036188">
    <property type="entry name" value="FAD/NAD-bd_sf"/>
</dbReference>
<reference evidence="1 2" key="1">
    <citation type="submission" date="2015-01" db="EMBL/GenBank/DDBJ databases">
        <title>The Genome Sequence of Exophiala spinifera CBS89968.</title>
        <authorList>
            <consortium name="The Broad Institute Genomics Platform"/>
            <person name="Cuomo C."/>
            <person name="de Hoog S."/>
            <person name="Gorbushina A."/>
            <person name="Stielow B."/>
            <person name="Teixiera M."/>
            <person name="Abouelleil A."/>
            <person name="Chapman S.B."/>
            <person name="Priest M."/>
            <person name="Young S.K."/>
            <person name="Wortman J."/>
            <person name="Nusbaum C."/>
            <person name="Birren B."/>
        </authorList>
    </citation>
    <scope>NUCLEOTIDE SEQUENCE [LARGE SCALE GENOMIC DNA]</scope>
    <source>
        <strain evidence="1 2">CBS 89968</strain>
    </source>
</reference>
<dbReference type="EMBL" id="KN847492">
    <property type="protein sequence ID" value="KIW21651.1"/>
    <property type="molecule type" value="Genomic_DNA"/>
</dbReference>
<accession>A0A0D1Z1W4</accession>
<name>A0A0D1Z1W4_9EURO</name>